<proteinExistence type="predicted"/>
<accession>A0A364V997</accession>
<evidence type="ECO:0000313" key="1">
    <source>
        <dbReference type="EMBL" id="RAV33188.1"/>
    </source>
</evidence>
<dbReference type="AlphaFoldDB" id="A0A364V997"/>
<feature type="non-terminal residue" evidence="1">
    <location>
        <position position="1"/>
    </location>
</feature>
<dbReference type="Gene3D" id="3.20.20.70">
    <property type="entry name" value="Aldolase class I"/>
    <property type="match status" value="1"/>
</dbReference>
<keyword evidence="1" id="KW-0808">Transferase</keyword>
<dbReference type="Proteomes" id="UP000251047">
    <property type="component" value="Unassembled WGS sequence"/>
</dbReference>
<dbReference type="EMBL" id="PHQP01000111">
    <property type="protein sequence ID" value="RAV33188.1"/>
    <property type="molecule type" value="Genomic_DNA"/>
</dbReference>
<dbReference type="GO" id="GO:0008168">
    <property type="term" value="F:methyltransferase activity"/>
    <property type="evidence" value="ECO:0007669"/>
    <property type="project" value="UniProtKB-KW"/>
</dbReference>
<dbReference type="GO" id="GO:0032259">
    <property type="term" value="P:methylation"/>
    <property type="evidence" value="ECO:0007669"/>
    <property type="project" value="UniProtKB-KW"/>
</dbReference>
<name>A0A364V997_9CORY</name>
<keyword evidence="1" id="KW-0489">Methyltransferase</keyword>
<gene>
    <name evidence="1" type="ORF">CWC39_09845</name>
</gene>
<evidence type="ECO:0000313" key="2">
    <source>
        <dbReference type="Proteomes" id="UP000251047"/>
    </source>
</evidence>
<dbReference type="InterPro" id="IPR013785">
    <property type="entry name" value="Aldolase_TIM"/>
</dbReference>
<protein>
    <submittedName>
        <fullName evidence="1">23S rRNA (Adenine(2503)-C(2))-methyltransferase RlmN</fullName>
    </submittedName>
</protein>
<comment type="caution">
    <text evidence="1">The sequence shown here is derived from an EMBL/GenBank/DDBJ whole genome shotgun (WGS) entry which is preliminary data.</text>
</comment>
<reference evidence="1 2" key="1">
    <citation type="journal article" date="2018" name="Syst. Appl. Microbiol.">
        <title>Corynebacterium heidelbergense sp. nov., isolated from the preen glands of Egyptian geese (Alopochen aegyptiacus).</title>
        <authorList>
            <person name="Braun M.S."/>
            <person name="Wang E."/>
            <person name="Zimmermann S."/>
            <person name="Wink M."/>
        </authorList>
    </citation>
    <scope>NUCLEOTIDE SEQUENCE [LARGE SCALE GENOMIC DNA]</scope>
    <source>
        <strain evidence="1 2">DSM 104638</strain>
    </source>
</reference>
<sequence length="46" mass="5014">SQWDASPRPVQDEFVRRVNEQGVPCTVRDTKGQEIAAACGQLAAEV</sequence>
<organism evidence="1 2">
    <name type="scientific">Corynebacterium heidelbergense</name>
    <dbReference type="NCBI Taxonomy" id="2055947"/>
    <lineage>
        <taxon>Bacteria</taxon>
        <taxon>Bacillati</taxon>
        <taxon>Actinomycetota</taxon>
        <taxon>Actinomycetes</taxon>
        <taxon>Mycobacteriales</taxon>
        <taxon>Corynebacteriaceae</taxon>
        <taxon>Corynebacterium</taxon>
    </lineage>
</organism>